<dbReference type="InterPro" id="IPR029068">
    <property type="entry name" value="Glyas_Bleomycin-R_OHBP_Dase"/>
</dbReference>
<dbReference type="PANTHER" id="PTHR33993:SF14">
    <property type="entry name" value="GB|AAF24581.1"/>
    <property type="match status" value="1"/>
</dbReference>
<dbReference type="InterPro" id="IPR052164">
    <property type="entry name" value="Anthracycline_SecMetBiosynth"/>
</dbReference>
<gene>
    <name evidence="2" type="ORF">S01H1_44995</name>
</gene>
<dbReference type="EMBL" id="BARS01028725">
    <property type="protein sequence ID" value="GAG11747.1"/>
    <property type="molecule type" value="Genomic_DNA"/>
</dbReference>
<feature type="non-terminal residue" evidence="2">
    <location>
        <position position="78"/>
    </location>
</feature>
<dbReference type="SUPFAM" id="SSF54593">
    <property type="entry name" value="Glyoxalase/Bleomycin resistance protein/Dihydroxybiphenyl dioxygenase"/>
    <property type="match status" value="1"/>
</dbReference>
<comment type="caution">
    <text evidence="2">The sequence shown here is derived from an EMBL/GenBank/DDBJ whole genome shotgun (WGS) entry which is preliminary data.</text>
</comment>
<dbReference type="AlphaFoldDB" id="X0VKL2"/>
<feature type="domain" description="Glyoxalase/Bleomycin resistance-like N-terminal" evidence="1">
    <location>
        <begin position="11"/>
        <end position="52"/>
    </location>
</feature>
<dbReference type="Gene3D" id="3.10.180.10">
    <property type="entry name" value="2,3-Dihydroxybiphenyl 1,2-Dioxygenase, domain 1"/>
    <property type="match status" value="1"/>
</dbReference>
<reference evidence="2" key="1">
    <citation type="journal article" date="2014" name="Front. Microbiol.">
        <title>High frequency of phylogenetically diverse reductive dehalogenase-homologous genes in deep subseafloor sedimentary metagenomes.</title>
        <authorList>
            <person name="Kawai M."/>
            <person name="Futagami T."/>
            <person name="Toyoda A."/>
            <person name="Takaki Y."/>
            <person name="Nishi S."/>
            <person name="Hori S."/>
            <person name="Arai W."/>
            <person name="Tsubouchi T."/>
            <person name="Morono Y."/>
            <person name="Uchiyama I."/>
            <person name="Ito T."/>
            <person name="Fujiyama A."/>
            <person name="Inagaki F."/>
            <person name="Takami H."/>
        </authorList>
    </citation>
    <scope>NUCLEOTIDE SEQUENCE</scope>
    <source>
        <strain evidence="2">Expedition CK06-06</strain>
    </source>
</reference>
<sequence>MSNEKPAHGTFCWNELVTRDMAGAEKFYTDLLGWKAVDSGMPGMKYTLFKVGDKEVGGLMDMPPDVPQDVSAHWMAYI</sequence>
<accession>X0VKL2</accession>
<name>X0VKL2_9ZZZZ</name>
<dbReference type="PANTHER" id="PTHR33993">
    <property type="entry name" value="GLYOXALASE-RELATED"/>
    <property type="match status" value="1"/>
</dbReference>
<evidence type="ECO:0000259" key="1">
    <source>
        <dbReference type="Pfam" id="PF22677"/>
    </source>
</evidence>
<organism evidence="2">
    <name type="scientific">marine sediment metagenome</name>
    <dbReference type="NCBI Taxonomy" id="412755"/>
    <lineage>
        <taxon>unclassified sequences</taxon>
        <taxon>metagenomes</taxon>
        <taxon>ecological metagenomes</taxon>
    </lineage>
</organism>
<protein>
    <recommendedName>
        <fullName evidence="1">Glyoxalase/Bleomycin resistance-like N-terminal domain-containing protein</fullName>
    </recommendedName>
</protein>
<dbReference type="Pfam" id="PF22677">
    <property type="entry name" value="Ble-like_N"/>
    <property type="match status" value="1"/>
</dbReference>
<proteinExistence type="predicted"/>
<dbReference type="InterPro" id="IPR053863">
    <property type="entry name" value="Glyoxy/Ble-like_N"/>
</dbReference>
<evidence type="ECO:0000313" key="2">
    <source>
        <dbReference type="EMBL" id="GAG11747.1"/>
    </source>
</evidence>